<keyword evidence="2" id="KW-0997">Cell inner membrane</keyword>
<proteinExistence type="predicted"/>
<accession>A0A1D9MBP9</accession>
<dbReference type="Gene3D" id="3.60.21.10">
    <property type="match status" value="1"/>
</dbReference>
<keyword evidence="5" id="KW-0464">Manganese</keyword>
<keyword evidence="1" id="KW-1003">Cell membrane</keyword>
<keyword evidence="3" id="KW-0479">Metal-binding</keyword>
<dbReference type="Proteomes" id="UP000176562">
    <property type="component" value="Chromosome"/>
</dbReference>
<dbReference type="KEGG" id="rhp:LPB142_07730"/>
<dbReference type="InterPro" id="IPR004843">
    <property type="entry name" value="Calcineurin-like_PHP"/>
</dbReference>
<dbReference type="STRING" id="1850250.LPB142_07730"/>
<evidence type="ECO:0000256" key="1">
    <source>
        <dbReference type="ARBA" id="ARBA00022475"/>
    </source>
</evidence>
<protein>
    <recommendedName>
        <fullName evidence="6">Calcineurin-like phosphoesterase domain-containing protein</fullName>
    </recommendedName>
</protein>
<evidence type="ECO:0000256" key="4">
    <source>
        <dbReference type="ARBA" id="ARBA00023136"/>
    </source>
</evidence>
<name>A0A1D9MBP9_9RHOB</name>
<gene>
    <name evidence="7" type="ORF">LPB142_07730</name>
</gene>
<dbReference type="InterPro" id="IPR043461">
    <property type="entry name" value="LpxH-like"/>
</dbReference>
<dbReference type="RefSeq" id="WP_071166023.1">
    <property type="nucleotide sequence ID" value="NZ_CP017781.1"/>
</dbReference>
<dbReference type="GO" id="GO:0016020">
    <property type="term" value="C:membrane"/>
    <property type="evidence" value="ECO:0007669"/>
    <property type="project" value="GOC"/>
</dbReference>
<dbReference type="Pfam" id="PF00149">
    <property type="entry name" value="Metallophos"/>
    <property type="match status" value="1"/>
</dbReference>
<evidence type="ECO:0000256" key="2">
    <source>
        <dbReference type="ARBA" id="ARBA00022519"/>
    </source>
</evidence>
<evidence type="ECO:0000313" key="8">
    <source>
        <dbReference type="Proteomes" id="UP000176562"/>
    </source>
</evidence>
<dbReference type="AlphaFoldDB" id="A0A1D9MBP9"/>
<evidence type="ECO:0000256" key="5">
    <source>
        <dbReference type="ARBA" id="ARBA00023211"/>
    </source>
</evidence>
<dbReference type="PANTHER" id="PTHR34990:SF2">
    <property type="entry name" value="BLL8164 PROTEIN"/>
    <property type="match status" value="1"/>
</dbReference>
<keyword evidence="4" id="KW-0472">Membrane</keyword>
<feature type="domain" description="Calcineurin-like phosphoesterase" evidence="6">
    <location>
        <begin position="17"/>
        <end position="215"/>
    </location>
</feature>
<dbReference type="CDD" id="cd07398">
    <property type="entry name" value="MPP_YbbF-LpxH"/>
    <property type="match status" value="1"/>
</dbReference>
<dbReference type="SUPFAM" id="SSF56300">
    <property type="entry name" value="Metallo-dependent phosphatases"/>
    <property type="match status" value="1"/>
</dbReference>
<sequence>MPHCPSAPLPGPALAVRSLFLSDLHLGARGCRATEILSFLRQIEAERIYLVGDILDIWHPAAVHWSATHDAIVDWIGAQVTAGREVIYLYGNHDREMAVDFPRPMPAVRVAERVTHEAADGRRYLVLHGDQADGRLLRWHWMTRIGSRADALLRRLDQALRRHRGLSEGERSLIQAVLAGVNTLLAMGDGFERRLALIAETAGREGIICGHSHKPALRDVAGRIYANCGDWVDSLTALVEHADGRLHLLQWAPEAARIAAPQGALKETLA</sequence>
<evidence type="ECO:0000313" key="7">
    <source>
        <dbReference type="EMBL" id="AOZ69220.1"/>
    </source>
</evidence>
<dbReference type="EMBL" id="CP017781">
    <property type="protein sequence ID" value="AOZ69220.1"/>
    <property type="molecule type" value="Genomic_DNA"/>
</dbReference>
<organism evidence="7 8">
    <name type="scientific">Rhodobacter xanthinilyticus</name>
    <dbReference type="NCBI Taxonomy" id="1850250"/>
    <lineage>
        <taxon>Bacteria</taxon>
        <taxon>Pseudomonadati</taxon>
        <taxon>Pseudomonadota</taxon>
        <taxon>Alphaproteobacteria</taxon>
        <taxon>Rhodobacterales</taxon>
        <taxon>Rhodobacter group</taxon>
        <taxon>Rhodobacter</taxon>
    </lineage>
</organism>
<dbReference type="PANTHER" id="PTHR34990">
    <property type="entry name" value="UDP-2,3-DIACYLGLUCOSAMINE HYDROLASE-RELATED"/>
    <property type="match status" value="1"/>
</dbReference>
<dbReference type="GO" id="GO:0008758">
    <property type="term" value="F:UDP-2,3-diacylglucosamine hydrolase activity"/>
    <property type="evidence" value="ECO:0007669"/>
    <property type="project" value="TreeGrafter"/>
</dbReference>
<reference evidence="7 8" key="1">
    <citation type="submission" date="2016-10" db="EMBL/GenBank/DDBJ databases">
        <title>Rhodobacter sp. LPB0142, isolated from sea water.</title>
        <authorList>
            <person name="Kim E."/>
            <person name="Yi H."/>
        </authorList>
    </citation>
    <scope>NUCLEOTIDE SEQUENCE [LARGE SCALE GENOMIC DNA]</scope>
    <source>
        <strain evidence="7 8">LPB0142</strain>
    </source>
</reference>
<evidence type="ECO:0000256" key="3">
    <source>
        <dbReference type="ARBA" id="ARBA00022723"/>
    </source>
</evidence>
<dbReference type="GO" id="GO:0009245">
    <property type="term" value="P:lipid A biosynthetic process"/>
    <property type="evidence" value="ECO:0007669"/>
    <property type="project" value="TreeGrafter"/>
</dbReference>
<dbReference type="InterPro" id="IPR029052">
    <property type="entry name" value="Metallo-depent_PP-like"/>
</dbReference>
<keyword evidence="8" id="KW-1185">Reference proteome</keyword>
<evidence type="ECO:0000259" key="6">
    <source>
        <dbReference type="Pfam" id="PF00149"/>
    </source>
</evidence>